<evidence type="ECO:0000313" key="1">
    <source>
        <dbReference type="EMBL" id="GAH10896.1"/>
    </source>
</evidence>
<protein>
    <submittedName>
        <fullName evidence="1">Uncharacterized protein</fullName>
    </submittedName>
</protein>
<reference evidence="1" key="1">
    <citation type="journal article" date="2014" name="Front. Microbiol.">
        <title>High frequency of phylogenetically diverse reductive dehalogenase-homologous genes in deep subseafloor sedimentary metagenomes.</title>
        <authorList>
            <person name="Kawai M."/>
            <person name="Futagami T."/>
            <person name="Toyoda A."/>
            <person name="Takaki Y."/>
            <person name="Nishi S."/>
            <person name="Hori S."/>
            <person name="Arai W."/>
            <person name="Tsubouchi T."/>
            <person name="Morono Y."/>
            <person name="Uchiyama I."/>
            <person name="Ito T."/>
            <person name="Fujiyama A."/>
            <person name="Inagaki F."/>
            <person name="Takami H."/>
        </authorList>
    </citation>
    <scope>NUCLEOTIDE SEQUENCE</scope>
    <source>
        <strain evidence="1">Expedition CK06-06</strain>
    </source>
</reference>
<sequence>MTLKYPTDMLETDVDYVMFQAFEYRINRAMGGQAAENRGG</sequence>
<proteinExistence type="predicted"/>
<gene>
    <name evidence="1" type="ORF">S01H4_57910</name>
</gene>
<feature type="non-terminal residue" evidence="1">
    <location>
        <position position="40"/>
    </location>
</feature>
<comment type="caution">
    <text evidence="1">The sequence shown here is derived from an EMBL/GenBank/DDBJ whole genome shotgun (WGS) entry which is preliminary data.</text>
</comment>
<accession>X1CR41</accession>
<dbReference type="AlphaFoldDB" id="X1CR41"/>
<name>X1CR41_9ZZZZ</name>
<dbReference type="EMBL" id="BART01033771">
    <property type="protein sequence ID" value="GAH10896.1"/>
    <property type="molecule type" value="Genomic_DNA"/>
</dbReference>
<organism evidence="1">
    <name type="scientific">marine sediment metagenome</name>
    <dbReference type="NCBI Taxonomy" id="412755"/>
    <lineage>
        <taxon>unclassified sequences</taxon>
        <taxon>metagenomes</taxon>
        <taxon>ecological metagenomes</taxon>
    </lineage>
</organism>